<sequence length="66" mass="7577">MKLFFVCSYDFLSNTDKDTDIDKKARAEKSVRDEKIRVTTLIRSRILRSLTVENNRAAVTGDPVDI</sequence>
<comment type="caution">
    <text evidence="1">The sequence shown here is derived from an EMBL/GenBank/DDBJ whole genome shotgun (WGS) entry which is preliminary data.</text>
</comment>
<reference evidence="1" key="1">
    <citation type="submission" date="2019-08" db="EMBL/GenBank/DDBJ databases">
        <authorList>
            <person name="Kucharzyk K."/>
            <person name="Murdoch R.W."/>
            <person name="Higgins S."/>
            <person name="Loffler F."/>
        </authorList>
    </citation>
    <scope>NUCLEOTIDE SEQUENCE</scope>
</reference>
<gene>
    <name evidence="1" type="ORF">SDC9_92170</name>
</gene>
<dbReference type="EMBL" id="VSSQ01010890">
    <property type="protein sequence ID" value="MPM45483.1"/>
    <property type="molecule type" value="Genomic_DNA"/>
</dbReference>
<accession>A0A645A3Q1</accession>
<organism evidence="1">
    <name type="scientific">bioreactor metagenome</name>
    <dbReference type="NCBI Taxonomy" id="1076179"/>
    <lineage>
        <taxon>unclassified sequences</taxon>
        <taxon>metagenomes</taxon>
        <taxon>ecological metagenomes</taxon>
    </lineage>
</organism>
<dbReference type="AlphaFoldDB" id="A0A645A3Q1"/>
<evidence type="ECO:0000313" key="1">
    <source>
        <dbReference type="EMBL" id="MPM45483.1"/>
    </source>
</evidence>
<proteinExistence type="predicted"/>
<protein>
    <submittedName>
        <fullName evidence="1">Uncharacterized protein</fullName>
    </submittedName>
</protein>
<name>A0A645A3Q1_9ZZZZ</name>